<organism evidence="1 2">
    <name type="scientific">Prunus armeniaca</name>
    <name type="common">Apricot</name>
    <name type="synonym">Armeniaca vulgaris</name>
    <dbReference type="NCBI Taxonomy" id="36596"/>
    <lineage>
        <taxon>Eukaryota</taxon>
        <taxon>Viridiplantae</taxon>
        <taxon>Streptophyta</taxon>
        <taxon>Embryophyta</taxon>
        <taxon>Tracheophyta</taxon>
        <taxon>Spermatophyta</taxon>
        <taxon>Magnoliopsida</taxon>
        <taxon>eudicotyledons</taxon>
        <taxon>Gunneridae</taxon>
        <taxon>Pentapetalae</taxon>
        <taxon>rosids</taxon>
        <taxon>fabids</taxon>
        <taxon>Rosales</taxon>
        <taxon>Rosaceae</taxon>
        <taxon>Amygdaloideae</taxon>
        <taxon>Amygdaleae</taxon>
        <taxon>Prunus</taxon>
    </lineage>
</organism>
<dbReference type="PANTHER" id="PTHR34222:SF79">
    <property type="entry name" value="RETROVIRUS-RELATED POL POLYPROTEIN FROM TRANSPOSON TNT 1-94"/>
    <property type="match status" value="1"/>
</dbReference>
<proteinExistence type="predicted"/>
<reference evidence="1 2" key="1">
    <citation type="submission" date="2020-05" db="EMBL/GenBank/DDBJ databases">
        <authorList>
            <person name="Campoy J."/>
            <person name="Schneeberger K."/>
            <person name="Spophaly S."/>
        </authorList>
    </citation>
    <scope>NUCLEOTIDE SEQUENCE [LARGE SCALE GENOMIC DNA]</scope>
    <source>
        <strain evidence="1">PruArmRojPasFocal</strain>
    </source>
</reference>
<protein>
    <recommendedName>
        <fullName evidence="3">Retrotransposon Copia-like N-terminal domain-containing protein</fullName>
    </recommendedName>
</protein>
<dbReference type="AlphaFoldDB" id="A0A6J5TWM9"/>
<evidence type="ECO:0000313" key="1">
    <source>
        <dbReference type="EMBL" id="CAB4268172.1"/>
    </source>
</evidence>
<gene>
    <name evidence="1" type="ORF">CURHAP_LOCUS11274</name>
</gene>
<accession>A0A6J5TWM9</accession>
<dbReference type="EMBL" id="CAEKDK010000002">
    <property type="protein sequence ID" value="CAB4268172.1"/>
    <property type="molecule type" value="Genomic_DNA"/>
</dbReference>
<name>A0A6J5TWM9_PRUAR</name>
<evidence type="ECO:0000313" key="2">
    <source>
        <dbReference type="Proteomes" id="UP000507222"/>
    </source>
</evidence>
<dbReference type="Proteomes" id="UP000507222">
    <property type="component" value="Unassembled WGS sequence"/>
</dbReference>
<dbReference type="PANTHER" id="PTHR34222">
    <property type="entry name" value="GAG_PRE-INTEGRS DOMAIN-CONTAINING PROTEIN"/>
    <property type="match status" value="1"/>
</dbReference>
<sequence>MASWINGKKHAQSSDSDVYAEWEEDNCLVQSWLLNSMTKLVRALFEHGDAAFDIWEAARKTYTEIDCLCPHEFSCADDGARLLKEIEVDRVYDFLGGLDPLYDGVHSHILAFSPVPPPLEAYAMAMEEDTHQSAMSGGGSMALKVDPARQRPVAQHNMTGCSLSRKFYSSVGSRPSGFTPASLDGPPKCRHCNVNHYSKKCFKEHGYPDLFVDYKARMYGPKETYIYIYILFVSFVN</sequence>
<evidence type="ECO:0008006" key="3">
    <source>
        <dbReference type="Google" id="ProtNLM"/>
    </source>
</evidence>